<name>L8ECI4_HUMAN</name>
<proteinExistence type="predicted"/>
<organism evidence="1">
    <name type="scientific">Homo sapiens</name>
    <name type="common">Human</name>
    <dbReference type="NCBI Taxonomy" id="9606"/>
    <lineage>
        <taxon>Eukaryota</taxon>
        <taxon>Metazoa</taxon>
        <taxon>Chordata</taxon>
        <taxon>Craniata</taxon>
        <taxon>Vertebrata</taxon>
        <taxon>Euteleostomi</taxon>
        <taxon>Mammalia</taxon>
        <taxon>Eutheria</taxon>
        <taxon>Euarchontoglires</taxon>
        <taxon>Primates</taxon>
        <taxon>Haplorrhini</taxon>
        <taxon>Catarrhini</taxon>
        <taxon>Hominidae</taxon>
        <taxon>Homo</taxon>
    </lineage>
</organism>
<dbReference type="EMBL" id="HF584125">
    <property type="protein sequence ID" value="CCQ43622.1"/>
    <property type="molecule type" value="Genomic_DNA"/>
</dbReference>
<dbReference type="OrthoDB" id="27683at2759"/>
<evidence type="ECO:0000313" key="1">
    <source>
        <dbReference type="EMBL" id="CCQ43622.1"/>
    </source>
</evidence>
<protein>
    <submittedName>
        <fullName evidence="1">Alternative protein UGGT1</fullName>
    </submittedName>
</protein>
<sequence>MLVFSDLSIQLLISRLGRSATPFDSEHLILTSVLWWPLDLWD</sequence>
<gene>
    <name evidence="1" type="primary">UGGT1</name>
</gene>
<reference evidence="1" key="1">
    <citation type="journal article" date="2013" name="PLoS ONE">
        <title>Direct detection of alternative open reading frames translation products in human significantly expands the proteome.</title>
        <authorList>
            <person name="Vanderperre B."/>
            <person name="Lucier J.-F."/>
            <person name="Motard J."/>
            <person name="Tremblay G."/>
            <person name="Vanderperre S."/>
            <person name="Wisztorski M."/>
            <person name="Salzet M."/>
            <person name="Boisvert F.-M."/>
            <person name="Roucou X."/>
        </authorList>
    </citation>
    <scope>NUCLEOTIDE SEQUENCE</scope>
</reference>
<dbReference type="ChiTaRS" id="UGGT1">
    <property type="organism name" value="human"/>
</dbReference>
<dbReference type="AlphaFoldDB" id="L8ECI4"/>
<accession>L8ECI4</accession>